<dbReference type="InterPro" id="IPR011006">
    <property type="entry name" value="CheY-like_superfamily"/>
</dbReference>
<feature type="domain" description="Response regulatory" evidence="3">
    <location>
        <begin position="1"/>
        <end position="122"/>
    </location>
</feature>
<comment type="caution">
    <text evidence="4">The sequence shown here is derived from an EMBL/GenBank/DDBJ whole genome shotgun (WGS) entry which is preliminary data.</text>
</comment>
<evidence type="ECO:0000256" key="1">
    <source>
        <dbReference type="ARBA" id="ARBA00022553"/>
    </source>
</evidence>
<accession>A0ABT0HN01</accession>
<dbReference type="PANTHER" id="PTHR44591">
    <property type="entry name" value="STRESS RESPONSE REGULATOR PROTEIN 1"/>
    <property type="match status" value="1"/>
</dbReference>
<dbReference type="PROSITE" id="PS50110">
    <property type="entry name" value="RESPONSE_REGULATORY"/>
    <property type="match status" value="1"/>
</dbReference>
<sequence length="126" mass="14579">MIYIVDDKADNRFLLEQTLKRNCHYKDPIQSLPDGYYLLQHMATVTELPQLILLDLHMPLLNGYQTLKGLKQHLDWQTIPVVIISADASEQEVEACYGEGADMVLIRCLDWRAYSASLRAICQRWL</sequence>
<dbReference type="Gene3D" id="3.40.50.2300">
    <property type="match status" value="1"/>
</dbReference>
<dbReference type="InterPro" id="IPR050595">
    <property type="entry name" value="Bact_response_regulator"/>
</dbReference>
<evidence type="ECO:0000313" key="4">
    <source>
        <dbReference type="EMBL" id="MCK8493549.1"/>
    </source>
</evidence>
<dbReference type="SUPFAM" id="SSF52172">
    <property type="entry name" value="CheY-like"/>
    <property type="match status" value="1"/>
</dbReference>
<keyword evidence="1 2" id="KW-0597">Phosphoprotein</keyword>
<dbReference type="InterPro" id="IPR001789">
    <property type="entry name" value="Sig_transdc_resp-reg_receiver"/>
</dbReference>
<reference evidence="4 5" key="1">
    <citation type="submission" date="2022-04" db="EMBL/GenBank/DDBJ databases">
        <title>Spirosoma sp. strain RP8 genome sequencing and assembly.</title>
        <authorList>
            <person name="Jung Y."/>
        </authorList>
    </citation>
    <scope>NUCLEOTIDE SEQUENCE [LARGE SCALE GENOMIC DNA]</scope>
    <source>
        <strain evidence="4 5">RP8</strain>
    </source>
</reference>
<evidence type="ECO:0000313" key="5">
    <source>
        <dbReference type="Proteomes" id="UP001202180"/>
    </source>
</evidence>
<dbReference type="PANTHER" id="PTHR44591:SF3">
    <property type="entry name" value="RESPONSE REGULATORY DOMAIN-CONTAINING PROTEIN"/>
    <property type="match status" value="1"/>
</dbReference>
<dbReference type="Proteomes" id="UP001202180">
    <property type="component" value="Unassembled WGS sequence"/>
</dbReference>
<name>A0ABT0HN01_9BACT</name>
<dbReference type="EMBL" id="JALPRF010000003">
    <property type="protein sequence ID" value="MCK8493549.1"/>
    <property type="molecule type" value="Genomic_DNA"/>
</dbReference>
<dbReference type="RefSeq" id="WP_232561705.1">
    <property type="nucleotide sequence ID" value="NZ_JALPRF010000003.1"/>
</dbReference>
<gene>
    <name evidence="4" type="ORF">M0L20_16910</name>
</gene>
<dbReference type="SMART" id="SM00448">
    <property type="entry name" value="REC"/>
    <property type="match status" value="1"/>
</dbReference>
<feature type="modified residue" description="4-aspartylphosphate" evidence="2">
    <location>
        <position position="55"/>
    </location>
</feature>
<organism evidence="4 5">
    <name type="scientific">Spirosoma liriopis</name>
    <dbReference type="NCBI Taxonomy" id="2937440"/>
    <lineage>
        <taxon>Bacteria</taxon>
        <taxon>Pseudomonadati</taxon>
        <taxon>Bacteroidota</taxon>
        <taxon>Cytophagia</taxon>
        <taxon>Cytophagales</taxon>
        <taxon>Cytophagaceae</taxon>
        <taxon>Spirosoma</taxon>
    </lineage>
</organism>
<evidence type="ECO:0000259" key="3">
    <source>
        <dbReference type="PROSITE" id="PS50110"/>
    </source>
</evidence>
<dbReference type="Pfam" id="PF00072">
    <property type="entry name" value="Response_reg"/>
    <property type="match status" value="1"/>
</dbReference>
<protein>
    <submittedName>
        <fullName evidence="4">Response regulator</fullName>
    </submittedName>
</protein>
<keyword evidence="5" id="KW-1185">Reference proteome</keyword>
<evidence type="ECO:0000256" key="2">
    <source>
        <dbReference type="PROSITE-ProRule" id="PRU00169"/>
    </source>
</evidence>
<proteinExistence type="predicted"/>